<gene>
    <name evidence="3" type="ORF">HELGO_WM59527</name>
</gene>
<organism evidence="3">
    <name type="scientific">uncultured Thiotrichaceae bacterium</name>
    <dbReference type="NCBI Taxonomy" id="298394"/>
    <lineage>
        <taxon>Bacteria</taxon>
        <taxon>Pseudomonadati</taxon>
        <taxon>Pseudomonadota</taxon>
        <taxon>Gammaproteobacteria</taxon>
        <taxon>Thiotrichales</taxon>
        <taxon>Thiotrichaceae</taxon>
        <taxon>environmental samples</taxon>
    </lineage>
</organism>
<dbReference type="AlphaFoldDB" id="A0A6S6TYV0"/>
<evidence type="ECO:0000313" key="3">
    <source>
        <dbReference type="EMBL" id="CAA6825762.1"/>
    </source>
</evidence>
<dbReference type="Gene3D" id="3.40.1620.10">
    <property type="entry name" value="YefM-like domain"/>
    <property type="match status" value="1"/>
</dbReference>
<protein>
    <recommendedName>
        <fullName evidence="2">Antitoxin</fullName>
    </recommendedName>
</protein>
<reference evidence="3" key="1">
    <citation type="submission" date="2020-01" db="EMBL/GenBank/DDBJ databases">
        <authorList>
            <person name="Meier V. D."/>
            <person name="Meier V D."/>
        </authorList>
    </citation>
    <scope>NUCLEOTIDE SEQUENCE</scope>
    <source>
        <strain evidence="3">HLG_WM_MAG_07</strain>
    </source>
</reference>
<dbReference type="NCBIfam" id="TIGR01552">
    <property type="entry name" value="phd_fam"/>
    <property type="match status" value="1"/>
</dbReference>
<sequence length="85" mass="9518">MSISTLTSREFNRDASKAKRIAEDGPVFITDRGKPAHVLLTVEEYERITNKGVSIVELLAMPDADDVEFEAPRLDKPLYRPADLS</sequence>
<dbReference type="SUPFAM" id="SSF143120">
    <property type="entry name" value="YefM-like"/>
    <property type="match status" value="1"/>
</dbReference>
<evidence type="ECO:0000256" key="2">
    <source>
        <dbReference type="RuleBase" id="RU362080"/>
    </source>
</evidence>
<comment type="similarity">
    <text evidence="1 2">Belongs to the phD/YefM antitoxin family.</text>
</comment>
<dbReference type="InterPro" id="IPR036165">
    <property type="entry name" value="YefM-like_sf"/>
</dbReference>
<evidence type="ECO:0000256" key="1">
    <source>
        <dbReference type="ARBA" id="ARBA00009981"/>
    </source>
</evidence>
<proteinExistence type="inferred from homology"/>
<dbReference type="Pfam" id="PF02604">
    <property type="entry name" value="PhdYeFM_antitox"/>
    <property type="match status" value="1"/>
</dbReference>
<dbReference type="InterPro" id="IPR006442">
    <property type="entry name" value="Antitoxin_Phd/YefM"/>
</dbReference>
<name>A0A6S6TYV0_9GAMM</name>
<comment type="function">
    <text evidence="2">Antitoxin component of a type II toxin-antitoxin (TA) system.</text>
</comment>
<accession>A0A6S6TYV0</accession>
<dbReference type="EMBL" id="CACVAY010000128">
    <property type="protein sequence ID" value="CAA6825762.1"/>
    <property type="molecule type" value="Genomic_DNA"/>
</dbReference>